<dbReference type="AlphaFoldDB" id="A0AAF0QA18"/>
<dbReference type="SUPFAM" id="SSF52047">
    <property type="entry name" value="RNI-like"/>
    <property type="match status" value="1"/>
</dbReference>
<dbReference type="PANTHER" id="PTHR15140">
    <property type="entry name" value="TUBULIN-SPECIFIC CHAPERONE E"/>
    <property type="match status" value="1"/>
</dbReference>
<accession>A0AAF0QA18</accession>
<sequence length="253" mass="29153">MQLWMAEGFVDHDIPSKSSLEESIQSYLDALISSNLIMVDHIPSKKRTWPFSDMIKPTDPPSHNDWFPKFNVLNKLESLIAGYGDDSELIDQIPPPNEYHFPTSLKVLRLYGFLLRPALLSAIVALPELEILVLNTSDFSEDKWDASGDIYKSLKTFHLENVKLLEWQVDRETIPNLEELILEYCFKLMEIPSAFGDIDTFKSIRMVQSKRELGDSAMEMRKDVEAYTGENILHVHLSYEYSALGYEEESKEK</sequence>
<organism evidence="1 2">
    <name type="scientific">Solanum verrucosum</name>
    <dbReference type="NCBI Taxonomy" id="315347"/>
    <lineage>
        <taxon>Eukaryota</taxon>
        <taxon>Viridiplantae</taxon>
        <taxon>Streptophyta</taxon>
        <taxon>Embryophyta</taxon>
        <taxon>Tracheophyta</taxon>
        <taxon>Spermatophyta</taxon>
        <taxon>Magnoliopsida</taxon>
        <taxon>eudicotyledons</taxon>
        <taxon>Gunneridae</taxon>
        <taxon>Pentapetalae</taxon>
        <taxon>asterids</taxon>
        <taxon>lamiids</taxon>
        <taxon>Solanales</taxon>
        <taxon>Solanaceae</taxon>
        <taxon>Solanoideae</taxon>
        <taxon>Solaneae</taxon>
        <taxon>Solanum</taxon>
    </lineage>
</organism>
<name>A0AAF0QA18_SOLVR</name>
<evidence type="ECO:0000313" key="2">
    <source>
        <dbReference type="Proteomes" id="UP001234989"/>
    </source>
</evidence>
<feature type="non-terminal residue" evidence="1">
    <location>
        <position position="253"/>
    </location>
</feature>
<reference evidence="1" key="1">
    <citation type="submission" date="2023-08" db="EMBL/GenBank/DDBJ databases">
        <title>A de novo genome assembly of Solanum verrucosum Schlechtendal, a Mexican diploid species geographically isolated from the other diploid A-genome species in potato relatives.</title>
        <authorList>
            <person name="Hosaka K."/>
        </authorList>
    </citation>
    <scope>NUCLEOTIDE SEQUENCE</scope>
    <source>
        <tissue evidence="1">Young leaves</tissue>
    </source>
</reference>
<gene>
    <name evidence="1" type="ORF">MTR67_012613</name>
</gene>
<dbReference type="Gene3D" id="3.80.10.10">
    <property type="entry name" value="Ribonuclease Inhibitor"/>
    <property type="match status" value="1"/>
</dbReference>
<evidence type="ECO:0000313" key="1">
    <source>
        <dbReference type="EMBL" id="WMV19228.1"/>
    </source>
</evidence>
<dbReference type="InterPro" id="IPR032675">
    <property type="entry name" value="LRR_dom_sf"/>
</dbReference>
<protein>
    <submittedName>
        <fullName evidence="1">Uncharacterized protein</fullName>
    </submittedName>
</protein>
<dbReference type="Proteomes" id="UP001234989">
    <property type="component" value="Chromosome 3"/>
</dbReference>
<proteinExistence type="predicted"/>
<keyword evidence="2" id="KW-1185">Reference proteome</keyword>
<dbReference type="PANTHER" id="PTHR15140:SF53">
    <property type="entry name" value="NB-ARC DOMAIN-CONTAINING PROTEIN"/>
    <property type="match status" value="1"/>
</dbReference>
<dbReference type="EMBL" id="CP133614">
    <property type="protein sequence ID" value="WMV19228.1"/>
    <property type="molecule type" value="Genomic_DNA"/>
</dbReference>